<feature type="domain" description="Glucosyltransferase 3-like C-terminal" evidence="3">
    <location>
        <begin position="177"/>
        <end position="339"/>
    </location>
</feature>
<organism evidence="4 5">
    <name type="scientific">Bifidobacterium breve MCC 1114</name>
    <dbReference type="NCBI Taxonomy" id="1365964"/>
    <lineage>
        <taxon>Bacteria</taxon>
        <taxon>Bacillati</taxon>
        <taxon>Actinomycetota</taxon>
        <taxon>Actinomycetes</taxon>
        <taxon>Bifidobacteriales</taxon>
        <taxon>Bifidobacteriaceae</taxon>
        <taxon>Bifidobacterium</taxon>
    </lineage>
</organism>
<evidence type="ECO:0000256" key="1">
    <source>
        <dbReference type="ARBA" id="ARBA00022679"/>
    </source>
</evidence>
<dbReference type="Pfam" id="PF26334">
    <property type="entry name" value="Gtf3_N"/>
    <property type="match status" value="1"/>
</dbReference>
<dbReference type="Proteomes" id="UP000036802">
    <property type="component" value="Unassembled WGS sequence"/>
</dbReference>
<dbReference type="Pfam" id="PF26337">
    <property type="entry name" value="Gtf3_C"/>
    <property type="match status" value="1"/>
</dbReference>
<keyword evidence="1" id="KW-0808">Transferase</keyword>
<proteinExistence type="predicted"/>
<dbReference type="PIRSF" id="PIRSF007023">
    <property type="entry name" value="UDP-Galf_transf"/>
    <property type="match status" value="1"/>
</dbReference>
<evidence type="ECO:0000259" key="2">
    <source>
        <dbReference type="Pfam" id="PF26334"/>
    </source>
</evidence>
<dbReference type="InterPro" id="IPR058592">
    <property type="entry name" value="Gtf3_C"/>
</dbReference>
<comment type="caution">
    <text evidence="4">The sequence shown here is derived from an EMBL/GenBank/DDBJ whole genome shotgun (WGS) entry which is preliminary data.</text>
</comment>
<dbReference type="PATRIC" id="fig|1365964.3.peg.2274"/>
<evidence type="ECO:0000259" key="3">
    <source>
        <dbReference type="Pfam" id="PF26337"/>
    </source>
</evidence>
<evidence type="ECO:0000313" key="5">
    <source>
        <dbReference type="Proteomes" id="UP000036802"/>
    </source>
</evidence>
<dbReference type="InterPro" id="IPR058591">
    <property type="entry name" value="Gtf3_N"/>
</dbReference>
<dbReference type="EMBL" id="AVQC01000032">
    <property type="protein sequence ID" value="KOA61562.1"/>
    <property type="molecule type" value="Genomic_DNA"/>
</dbReference>
<name>A0A0L7CP90_BIFBR</name>
<evidence type="ECO:0008006" key="6">
    <source>
        <dbReference type="Google" id="ProtNLM"/>
    </source>
</evidence>
<gene>
    <name evidence="4" type="ORF">BBM1114_11240</name>
</gene>
<reference evidence="4 5" key="1">
    <citation type="journal article" date="2015" name="Int J Genomics">
        <title>Comparative Genomics Revealed Genetic Diversity and Species/Strain-Level Differences in Carbohydrate Metabolism of Three Probiotic Bifidobacterial Species.</title>
        <authorList>
            <person name="Odamaki T."/>
            <person name="Horigome A."/>
            <person name="Sugahara H."/>
            <person name="Hashikura N."/>
            <person name="Minami J."/>
            <person name="Xiao J.Z."/>
            <person name="Abe F."/>
        </authorList>
    </citation>
    <scope>NUCLEOTIDE SEQUENCE [LARGE SCALE GENOMIC DNA]</scope>
    <source>
        <strain evidence="4 5">MCC 1114</strain>
    </source>
</reference>
<protein>
    <recommendedName>
        <fullName evidence="6">Beta-1,6-galactofuranosyltransferase</fullName>
    </recommendedName>
</protein>
<accession>A0A0L7CP90</accession>
<dbReference type="AlphaFoldDB" id="A0A0L7CP90"/>
<evidence type="ECO:0000313" key="4">
    <source>
        <dbReference type="EMBL" id="KOA61562.1"/>
    </source>
</evidence>
<dbReference type="Gene3D" id="3.40.50.2000">
    <property type="entry name" value="Glycogen Phosphorylase B"/>
    <property type="match status" value="2"/>
</dbReference>
<sequence length="351" mass="40061">MTKYVICERSLHHAHAGSKARDDIRQLLEQDAWKPFEVHPGENKGYVDKLLCVGYTIADWKRLERTVQPADVVLIQFPLIMYNKVSLYALPSVRRMKEQGVRFIMLVHDLESLRGYSFTGFDKQWVAEADALISHNPRMSEVLREYGAKAPIKEIGIFDYLLPDVTPVPPERRHGIDIAGNLSHDKAGYLYRLAEQFPDADINLYGPKFDSERGPSEWYRGICTPDELPNKLQGRFGLIWDGDSAETCTGFYGKYLTVNNPHKLSLYLASGKPVIIWKEAALASFVTEHGVGIAVNTLREAIQAEHDIDEEEYLTMARRAEVLGARLREGHYAKKVMEELRSIMPELQERQ</sequence>
<feature type="domain" description="Glucosyltransferase 3-like N-terminal" evidence="2">
    <location>
        <begin position="10"/>
        <end position="152"/>
    </location>
</feature>